<evidence type="ECO:0000259" key="1">
    <source>
        <dbReference type="Pfam" id="PF12552"/>
    </source>
</evidence>
<sequence length="939" mass="105737">MAKRSKKRPTRHKKDAQTGCMWGLISLLDFRQGRSTRRLLSDRVRVCEQSVGAEHSSIKTTLQSPTEKCPDAVVEAEESTMPMFDVVKPSVKELMEEEMVSEQGLKNRLNDSEMCLDQLDFRYGQPKKKNPKRRNRICNNSSDIDTSELGIKKYLVTGNFEEVPEQKTANTLDLEMIMEELAKINQRNANHKKPIFNGDLEVPCDHAAGIVEEEIVSAIKLFIEQRVSSDGKHIGEEGKSFCSREFADAVQTLSTNKRIVLKLLKDPNSVLVKYIQNLDNSQIESGSRLPEEKPIKLKSDEFSSHKHGNFFRRKSTSLESDLSGRDKTGQSSSKIVILKPGLVRSPEMGDDVSGISFQSNYMDKKGPIVRNPSQFSFHEIKRKLRHAMGKEKQGISLDGLVVKLSNKHRNGNSGEKGVSGENFSWSSPNRNHFYTEKFTKSSSSFKKGEQTGNLKAKGSAMVDETCQYQRLGVSNIYIEAKKHLSEILNNEDENSESMTEQLHKSLGRILSFPDYNSSPCCSPGKHGDGIVTAHMRLSPNGIVTDGHLQENNNNYPSSSMPNLDSQHCMSVSTSDDKVESLGMNVVVGVSDDQECCLENESVIGGTIINDVSNSSSRIVEIEEKPESMLYEDNVFTVSFESISNSIGGDIQNVHFKEREDREEGTKNLEDSSCRFKSDFVAEDHILSSPTVSPTLSPVSPEVEISDCVHEKMERPSPISVLESLFPDDDISPASTKSQIVEKDIPPLHIHFEEQSPASDQGICVRISLEDEESAFEYVEAVLLGSGLNWDEYLSRWVSSYEILDLSLFNEVELFSSRPRHDQKLLFDCANEALEEVCDRYFGCFSGISNRKQNIRPVAKGMDLIHEVWRVVEWHMYEHQPPRCLEQLVERDMARPGKWMNLQSDLEVICFEMWESIFDDLVEDVVLSCGNDASEQPCEV</sequence>
<evidence type="ECO:0008006" key="5">
    <source>
        <dbReference type="Google" id="ProtNLM"/>
    </source>
</evidence>
<organism evidence="3 4">
    <name type="scientific">Dorcoceras hygrometricum</name>
    <dbReference type="NCBI Taxonomy" id="472368"/>
    <lineage>
        <taxon>Eukaryota</taxon>
        <taxon>Viridiplantae</taxon>
        <taxon>Streptophyta</taxon>
        <taxon>Embryophyta</taxon>
        <taxon>Tracheophyta</taxon>
        <taxon>Spermatophyta</taxon>
        <taxon>Magnoliopsida</taxon>
        <taxon>eudicotyledons</taxon>
        <taxon>Gunneridae</taxon>
        <taxon>Pentapetalae</taxon>
        <taxon>asterids</taxon>
        <taxon>lamiids</taxon>
        <taxon>Lamiales</taxon>
        <taxon>Gesneriaceae</taxon>
        <taxon>Didymocarpoideae</taxon>
        <taxon>Trichosporeae</taxon>
        <taxon>Loxocarpinae</taxon>
        <taxon>Dorcoceras</taxon>
    </lineage>
</organism>
<dbReference type="InterPro" id="IPR022212">
    <property type="entry name" value="DUF3741"/>
</dbReference>
<feature type="domain" description="DUF3741" evidence="1">
    <location>
        <begin position="228"/>
        <end position="269"/>
    </location>
</feature>
<dbReference type="AlphaFoldDB" id="A0A2Z7BTD6"/>
<gene>
    <name evidence="3" type="ORF">F511_31474</name>
</gene>
<dbReference type="InterPro" id="IPR025486">
    <property type="entry name" value="DUF4378"/>
</dbReference>
<feature type="domain" description="DUF4378" evidence="2">
    <location>
        <begin position="775"/>
        <end position="923"/>
    </location>
</feature>
<accession>A0A2Z7BTD6</accession>
<dbReference type="Pfam" id="PF12552">
    <property type="entry name" value="DUF3741"/>
    <property type="match status" value="1"/>
</dbReference>
<evidence type="ECO:0000259" key="2">
    <source>
        <dbReference type="Pfam" id="PF14309"/>
    </source>
</evidence>
<dbReference type="EMBL" id="KV002481">
    <property type="protein sequence ID" value="KZV37821.1"/>
    <property type="molecule type" value="Genomic_DNA"/>
</dbReference>
<reference evidence="3 4" key="1">
    <citation type="journal article" date="2015" name="Proc. Natl. Acad. Sci. U.S.A.">
        <title>The resurrection genome of Boea hygrometrica: A blueprint for survival of dehydration.</title>
        <authorList>
            <person name="Xiao L."/>
            <person name="Yang G."/>
            <person name="Zhang L."/>
            <person name="Yang X."/>
            <person name="Zhao S."/>
            <person name="Ji Z."/>
            <person name="Zhou Q."/>
            <person name="Hu M."/>
            <person name="Wang Y."/>
            <person name="Chen M."/>
            <person name="Xu Y."/>
            <person name="Jin H."/>
            <person name="Xiao X."/>
            <person name="Hu G."/>
            <person name="Bao F."/>
            <person name="Hu Y."/>
            <person name="Wan P."/>
            <person name="Li L."/>
            <person name="Deng X."/>
            <person name="Kuang T."/>
            <person name="Xiang C."/>
            <person name="Zhu J.K."/>
            <person name="Oliver M.J."/>
            <person name="He Y."/>
        </authorList>
    </citation>
    <scope>NUCLEOTIDE SEQUENCE [LARGE SCALE GENOMIC DNA]</scope>
    <source>
        <strain evidence="4">cv. XS01</strain>
    </source>
</reference>
<protein>
    <recommendedName>
        <fullName evidence="5">DUF4378 domain-containing protein</fullName>
    </recommendedName>
</protein>
<name>A0A2Z7BTD6_9LAMI</name>
<proteinExistence type="predicted"/>
<dbReference type="Pfam" id="PF14309">
    <property type="entry name" value="DUF4378"/>
    <property type="match status" value="1"/>
</dbReference>
<dbReference type="PANTHER" id="PTHR47212">
    <property type="entry name" value="ADHESIN-LIKE PROTEIN, PUTATIVE (DUF3741)-RELATED"/>
    <property type="match status" value="1"/>
</dbReference>
<dbReference type="Proteomes" id="UP000250235">
    <property type="component" value="Unassembled WGS sequence"/>
</dbReference>
<keyword evidence="4" id="KW-1185">Reference proteome</keyword>
<evidence type="ECO:0000313" key="4">
    <source>
        <dbReference type="Proteomes" id="UP000250235"/>
    </source>
</evidence>
<evidence type="ECO:0000313" key="3">
    <source>
        <dbReference type="EMBL" id="KZV37821.1"/>
    </source>
</evidence>
<dbReference type="OrthoDB" id="770239at2759"/>
<dbReference type="PANTHER" id="PTHR47212:SF4">
    <property type="entry name" value="ADHESIN-LIKE PROTEIN, PUTATIVE (DUF3741)-RELATED"/>
    <property type="match status" value="1"/>
</dbReference>